<keyword evidence="1" id="KW-0812">Transmembrane</keyword>
<dbReference type="Proteomes" id="UP000297239">
    <property type="component" value="Unassembled WGS sequence"/>
</dbReference>
<dbReference type="RefSeq" id="WP_135636534.1">
    <property type="nucleotide sequence ID" value="NZ_RQFE01000031.1"/>
</dbReference>
<keyword evidence="3" id="KW-1185">Reference proteome</keyword>
<accession>A0A6N4PUT4</accession>
<comment type="caution">
    <text evidence="2">The sequence shown here is derived from an EMBL/GenBank/DDBJ whole genome shotgun (WGS) entry which is preliminary data.</text>
</comment>
<dbReference type="AlphaFoldDB" id="A0A6N4PUT4"/>
<dbReference type="EMBL" id="RQFF01000037">
    <property type="protein sequence ID" value="TGK67008.1"/>
    <property type="molecule type" value="Genomic_DNA"/>
</dbReference>
<keyword evidence="1" id="KW-1133">Transmembrane helix</keyword>
<evidence type="ECO:0000256" key="1">
    <source>
        <dbReference type="SAM" id="Phobius"/>
    </source>
</evidence>
<gene>
    <name evidence="2" type="ORF">EHQ18_18050</name>
</gene>
<evidence type="ECO:0000313" key="2">
    <source>
        <dbReference type="EMBL" id="TGK67008.1"/>
    </source>
</evidence>
<sequence>MRKLVRLMKNICCQQIKRNLKSKLLFLAVLLIIPVHIIALNNNTQCDRFHIGTFIYESKFGKIIIVRSEKEEIDYRVYPNHYIRQSVKWVSSCKAELEYLEINDPIIPADNMIKSSNNKGYLYILETYPDGYSYKTTDNNTGKHNFGKVKIYKGPL</sequence>
<evidence type="ECO:0000313" key="3">
    <source>
        <dbReference type="Proteomes" id="UP000297239"/>
    </source>
</evidence>
<reference evidence="2" key="1">
    <citation type="journal article" date="2019" name="PLoS Negl. Trop. Dis.">
        <title>Revisiting the worldwide diversity of Leptospira species in the environment.</title>
        <authorList>
            <person name="Vincent A.T."/>
            <person name="Schiettekatte O."/>
            <person name="Bourhy P."/>
            <person name="Veyrier F.J."/>
            <person name="Picardeau M."/>
        </authorList>
    </citation>
    <scope>NUCLEOTIDE SEQUENCE [LARGE SCALE GENOMIC DNA]</scope>
    <source>
        <strain evidence="2">201800293</strain>
    </source>
</reference>
<name>A0A6N4PUT4_9LEPT</name>
<keyword evidence="1" id="KW-0472">Membrane</keyword>
<organism evidence="2 3">
    <name type="scientific">Leptospira kanakyensis</name>
    <dbReference type="NCBI Taxonomy" id="2484968"/>
    <lineage>
        <taxon>Bacteria</taxon>
        <taxon>Pseudomonadati</taxon>
        <taxon>Spirochaetota</taxon>
        <taxon>Spirochaetia</taxon>
        <taxon>Leptospirales</taxon>
        <taxon>Leptospiraceae</taxon>
        <taxon>Leptospira</taxon>
    </lineage>
</organism>
<proteinExistence type="predicted"/>
<protein>
    <submittedName>
        <fullName evidence="2">Uncharacterized protein</fullName>
    </submittedName>
</protein>
<dbReference type="OrthoDB" id="331511at2"/>
<feature type="transmembrane region" description="Helical" evidence="1">
    <location>
        <begin position="24"/>
        <end position="41"/>
    </location>
</feature>